<dbReference type="STRING" id="54.SAMN02745121_07474"/>
<evidence type="ECO:0000259" key="1">
    <source>
        <dbReference type="Pfam" id="PF13360"/>
    </source>
</evidence>
<dbReference type="Pfam" id="PF13360">
    <property type="entry name" value="PQQ_2"/>
    <property type="match status" value="1"/>
</dbReference>
<dbReference type="InterPro" id="IPR011047">
    <property type="entry name" value="Quinoprotein_ADH-like_sf"/>
</dbReference>
<proteinExistence type="predicted"/>
<dbReference type="SUPFAM" id="SSF50998">
    <property type="entry name" value="Quinoprotein alcohol dehydrogenase-like"/>
    <property type="match status" value="1"/>
</dbReference>
<feature type="domain" description="Pyrrolo-quinoline quinone repeat" evidence="1">
    <location>
        <begin position="17"/>
        <end position="220"/>
    </location>
</feature>
<sequence length="278" mass="29762">MWNQEVLSDGLGKFWLARLTAAGDLVWQIKYDDLHLQPFGLEIAPDGDIVVAGMILNIVSSSEVHRFTGDGALLWSAAQDPFDEYPTQTSYHNLAVDAHAVYVVGQRHEDTDDLPIDHRVHLRALSSDGAPLWQFDRPPPDPVRVSVGGMALTGGKLVVSLSRHGVDFPFEPLPGYSLVTFDTAGGELSWTDYSLPAPWRGGAGPLVAAEDGGVFLAGGAVSEGQSVQHVARVGPDGAVLWSKLAAGHGVRDALLAPDDRFYVLTETAITSYDPNGSP</sequence>
<dbReference type="Proteomes" id="UP000199400">
    <property type="component" value="Unassembled WGS sequence"/>
</dbReference>
<dbReference type="AlphaFoldDB" id="A0A1I2GTV1"/>
<evidence type="ECO:0000313" key="2">
    <source>
        <dbReference type="EMBL" id="SFF19981.1"/>
    </source>
</evidence>
<keyword evidence="3" id="KW-1185">Reference proteome</keyword>
<dbReference type="Gene3D" id="2.130.10.10">
    <property type="entry name" value="YVTN repeat-like/Quinoprotein amine dehydrogenase"/>
    <property type="match status" value="1"/>
</dbReference>
<dbReference type="InterPro" id="IPR002372">
    <property type="entry name" value="PQQ_rpt_dom"/>
</dbReference>
<organism evidence="2 3">
    <name type="scientific">Nannocystis exedens</name>
    <dbReference type="NCBI Taxonomy" id="54"/>
    <lineage>
        <taxon>Bacteria</taxon>
        <taxon>Pseudomonadati</taxon>
        <taxon>Myxococcota</taxon>
        <taxon>Polyangia</taxon>
        <taxon>Nannocystales</taxon>
        <taxon>Nannocystaceae</taxon>
        <taxon>Nannocystis</taxon>
    </lineage>
</organism>
<reference evidence="3" key="1">
    <citation type="submission" date="2016-10" db="EMBL/GenBank/DDBJ databases">
        <authorList>
            <person name="Varghese N."/>
            <person name="Submissions S."/>
        </authorList>
    </citation>
    <scope>NUCLEOTIDE SEQUENCE [LARGE SCALE GENOMIC DNA]</scope>
    <source>
        <strain evidence="3">ATCC 25963</strain>
    </source>
</reference>
<name>A0A1I2GTV1_9BACT</name>
<evidence type="ECO:0000313" key="3">
    <source>
        <dbReference type="Proteomes" id="UP000199400"/>
    </source>
</evidence>
<dbReference type="RefSeq" id="WP_096327075.1">
    <property type="nucleotide sequence ID" value="NZ_FOMX01000034.1"/>
</dbReference>
<dbReference type="InterPro" id="IPR015943">
    <property type="entry name" value="WD40/YVTN_repeat-like_dom_sf"/>
</dbReference>
<protein>
    <submittedName>
        <fullName evidence="2">PQQ-like domain-containing protein</fullName>
    </submittedName>
</protein>
<accession>A0A1I2GTV1</accession>
<gene>
    <name evidence="2" type="ORF">SAMN02745121_07474</name>
</gene>
<dbReference type="EMBL" id="FOMX01000034">
    <property type="protein sequence ID" value="SFF19981.1"/>
    <property type="molecule type" value="Genomic_DNA"/>
</dbReference>